<dbReference type="EC" id="2.7.7.108" evidence="5"/>
<evidence type="ECO:0000256" key="3">
    <source>
        <dbReference type="ARBA" id="ARBA00022741"/>
    </source>
</evidence>
<evidence type="ECO:0000256" key="1">
    <source>
        <dbReference type="ARBA" id="ARBA00022679"/>
    </source>
</evidence>
<dbReference type="InterPro" id="IPR036597">
    <property type="entry name" value="Fido-like_dom_sf"/>
</dbReference>
<dbReference type="RefSeq" id="WP_310377275.1">
    <property type="nucleotide sequence ID" value="NZ_JAVDXT010000009.1"/>
</dbReference>
<proteinExistence type="predicted"/>
<evidence type="ECO:0000256" key="8">
    <source>
        <dbReference type="SAM" id="MobiDB-lite"/>
    </source>
</evidence>
<organism evidence="10 11">
    <name type="scientific">Rhodoferax ferrireducens</name>
    <dbReference type="NCBI Taxonomy" id="192843"/>
    <lineage>
        <taxon>Bacteria</taxon>
        <taxon>Pseudomonadati</taxon>
        <taxon>Pseudomonadota</taxon>
        <taxon>Betaproteobacteria</taxon>
        <taxon>Burkholderiales</taxon>
        <taxon>Comamonadaceae</taxon>
        <taxon>Rhodoferax</taxon>
    </lineage>
</organism>
<comment type="catalytic activity">
    <reaction evidence="7">
        <text>L-tyrosyl-[protein] + ATP = O-(5'-adenylyl)-L-tyrosyl-[protein] + diphosphate</text>
        <dbReference type="Rhea" id="RHEA:54288"/>
        <dbReference type="Rhea" id="RHEA-COMP:10136"/>
        <dbReference type="Rhea" id="RHEA-COMP:13846"/>
        <dbReference type="ChEBI" id="CHEBI:30616"/>
        <dbReference type="ChEBI" id="CHEBI:33019"/>
        <dbReference type="ChEBI" id="CHEBI:46858"/>
        <dbReference type="ChEBI" id="CHEBI:83624"/>
        <dbReference type="EC" id="2.7.7.108"/>
    </reaction>
</comment>
<gene>
    <name evidence="10" type="ORF">J2X19_005154</name>
</gene>
<dbReference type="Proteomes" id="UP001180487">
    <property type="component" value="Unassembled WGS sequence"/>
</dbReference>
<feature type="compositionally biased region" description="Basic and acidic residues" evidence="8">
    <location>
        <begin position="258"/>
        <end position="270"/>
    </location>
</feature>
<evidence type="ECO:0000313" key="10">
    <source>
        <dbReference type="EMBL" id="MDR7380447.1"/>
    </source>
</evidence>
<keyword evidence="4" id="KW-0067">ATP-binding</keyword>
<comment type="catalytic activity">
    <reaction evidence="6">
        <text>L-threonyl-[protein] + ATP = 3-O-(5'-adenylyl)-L-threonyl-[protein] + diphosphate</text>
        <dbReference type="Rhea" id="RHEA:54292"/>
        <dbReference type="Rhea" id="RHEA-COMP:11060"/>
        <dbReference type="Rhea" id="RHEA-COMP:13847"/>
        <dbReference type="ChEBI" id="CHEBI:30013"/>
        <dbReference type="ChEBI" id="CHEBI:30616"/>
        <dbReference type="ChEBI" id="CHEBI:33019"/>
        <dbReference type="ChEBI" id="CHEBI:138113"/>
        <dbReference type="EC" id="2.7.7.108"/>
    </reaction>
</comment>
<evidence type="ECO:0000256" key="4">
    <source>
        <dbReference type="ARBA" id="ARBA00022840"/>
    </source>
</evidence>
<dbReference type="Pfam" id="PF02661">
    <property type="entry name" value="Fic"/>
    <property type="match status" value="1"/>
</dbReference>
<accession>A0ABU2CGX8</accession>
<dbReference type="PANTHER" id="PTHR39560">
    <property type="entry name" value="PROTEIN ADENYLYLTRANSFERASE FIC-RELATED"/>
    <property type="match status" value="1"/>
</dbReference>
<evidence type="ECO:0000256" key="2">
    <source>
        <dbReference type="ARBA" id="ARBA00022695"/>
    </source>
</evidence>
<evidence type="ECO:0000259" key="9">
    <source>
        <dbReference type="PROSITE" id="PS51459"/>
    </source>
</evidence>
<reference evidence="10 11" key="1">
    <citation type="submission" date="2023-07" db="EMBL/GenBank/DDBJ databases">
        <title>Sorghum-associated microbial communities from plants grown in Nebraska, USA.</title>
        <authorList>
            <person name="Schachtman D."/>
        </authorList>
    </citation>
    <scope>NUCLEOTIDE SEQUENCE [LARGE SCALE GENOMIC DNA]</scope>
    <source>
        <strain evidence="10 11">BE313</strain>
    </source>
</reference>
<evidence type="ECO:0000313" key="11">
    <source>
        <dbReference type="Proteomes" id="UP001180487"/>
    </source>
</evidence>
<protein>
    <recommendedName>
        <fullName evidence="5">protein adenylyltransferase</fullName>
        <ecNumber evidence="5">2.7.7.108</ecNumber>
    </recommendedName>
</protein>
<dbReference type="PROSITE" id="PS51459">
    <property type="entry name" value="FIDO"/>
    <property type="match status" value="1"/>
</dbReference>
<keyword evidence="3" id="KW-0547">Nucleotide-binding</keyword>
<keyword evidence="1" id="KW-0808">Transferase</keyword>
<feature type="region of interest" description="Disordered" evidence="8">
    <location>
        <begin position="258"/>
        <end position="285"/>
    </location>
</feature>
<evidence type="ECO:0000256" key="5">
    <source>
        <dbReference type="ARBA" id="ARBA00034531"/>
    </source>
</evidence>
<name>A0ABU2CGX8_9BURK</name>
<keyword evidence="11" id="KW-1185">Reference proteome</keyword>
<comment type="caution">
    <text evidence="10">The sequence shown here is derived from an EMBL/GenBank/DDBJ whole genome shotgun (WGS) entry which is preliminary data.</text>
</comment>
<dbReference type="InterPro" id="IPR003812">
    <property type="entry name" value="Fido"/>
</dbReference>
<dbReference type="SUPFAM" id="SSF140931">
    <property type="entry name" value="Fic-like"/>
    <property type="match status" value="1"/>
</dbReference>
<evidence type="ECO:0000256" key="7">
    <source>
        <dbReference type="ARBA" id="ARBA00048696"/>
    </source>
</evidence>
<keyword evidence="2" id="KW-0548">Nucleotidyltransferase</keyword>
<evidence type="ECO:0000256" key="6">
    <source>
        <dbReference type="ARBA" id="ARBA00047939"/>
    </source>
</evidence>
<dbReference type="Gene3D" id="1.10.3290.10">
    <property type="entry name" value="Fido-like domain"/>
    <property type="match status" value="1"/>
</dbReference>
<dbReference type="EMBL" id="JAVDXT010000009">
    <property type="protein sequence ID" value="MDR7380447.1"/>
    <property type="molecule type" value="Genomic_DNA"/>
</dbReference>
<dbReference type="PANTHER" id="PTHR39560:SF1">
    <property type="entry name" value="PROTEIN ADENYLYLTRANSFERASE FIC-RELATED"/>
    <property type="match status" value="1"/>
</dbReference>
<feature type="domain" description="Fido" evidence="9">
    <location>
        <begin position="53"/>
        <end position="192"/>
    </location>
</feature>
<sequence length="285" mass="32698">MPREFADPYTYPGTRVLRNIPGIRDDATLRDFEYEQTKLRIEELRDNPIPGKFDLEHLKAIHAHVFQDVYEWAGQTRTVSISKNGDSFAQPAFIESYSRQLSTALAKENNLQGLEKPQFVERIAHFYADWNALHPFREGNGRTTRELIGQIAREAGYDLDQTRIDNSKDQWNDAARRSFHGDLAPVKEILTEAIRPSRVIAFENLPEAEACAKFPELRRAFDGLRAIEDLARASMAGSPERIAGYMQQVRGEFTKRLEQGQLLDRTREPEQAQARAPAREQGRDR</sequence>